<dbReference type="InterPro" id="IPR036388">
    <property type="entry name" value="WH-like_DNA-bd_sf"/>
</dbReference>
<dbReference type="GO" id="GO:0005829">
    <property type="term" value="C:cytosol"/>
    <property type="evidence" value="ECO:0007669"/>
    <property type="project" value="TreeGrafter"/>
</dbReference>
<feature type="domain" description="PCI" evidence="8">
    <location>
        <begin position="171"/>
        <end position="328"/>
    </location>
</feature>
<dbReference type="AlphaFoldDB" id="A0AAE0BE18"/>
<evidence type="ECO:0000256" key="2">
    <source>
        <dbReference type="ARBA" id="ARBA00004496"/>
    </source>
</evidence>
<evidence type="ECO:0000259" key="8">
    <source>
        <dbReference type="PROSITE" id="PS50250"/>
    </source>
</evidence>
<sequence>MDARLNAIAAEPDKKIKFDQYKLLLQESISGVDEETCKLFVEHVLSESVPLVVARQLLQIFADEVVLLPNEVQKSVSVFALEKIQPRMVSFEEQVTKVRENLASVYEREEAWAKAAQVLAGIDLDSGSRVLDNEYKLEKNIKIAQLYLEEDDATCAEAFIKRASFLVEGGSHSKLALLYKSCHATPVSRTPSDAFLKPHYGPQRSRVLATLYKDERCFKLPVFPILEKVYLERILRPHEVSAFAETLKEHQKAKLSDGSTVLDRAVTEHNLLSASKLYNNIMFTELGMLLGIEAEKAEKVAARMVSEERMQGSIDQVDGIIYFANDVEELAQWDTQIQSVCLSVNSIVDDMVKKQVIVMP</sequence>
<organism evidence="9 10">
    <name type="scientific">Cymbomonas tetramitiformis</name>
    <dbReference type="NCBI Taxonomy" id="36881"/>
    <lineage>
        <taxon>Eukaryota</taxon>
        <taxon>Viridiplantae</taxon>
        <taxon>Chlorophyta</taxon>
        <taxon>Pyramimonadophyceae</taxon>
        <taxon>Pyramimonadales</taxon>
        <taxon>Pyramimonadaceae</taxon>
        <taxon>Cymbomonas</taxon>
    </lineage>
</organism>
<dbReference type="SUPFAM" id="SSF46785">
    <property type="entry name" value="Winged helix' DNA-binding domain"/>
    <property type="match status" value="1"/>
</dbReference>
<accession>A0AAE0BE18</accession>
<keyword evidence="10" id="KW-1185">Reference proteome</keyword>
<evidence type="ECO:0000256" key="7">
    <source>
        <dbReference type="ARBA" id="ARBA00023242"/>
    </source>
</evidence>
<dbReference type="Gene3D" id="1.10.10.10">
    <property type="entry name" value="Winged helix-like DNA-binding domain superfamily/Winged helix DNA-binding domain"/>
    <property type="match status" value="1"/>
</dbReference>
<dbReference type="InterPro" id="IPR000717">
    <property type="entry name" value="PCI_dom"/>
</dbReference>
<proteinExistence type="inferred from homology"/>
<dbReference type="Proteomes" id="UP001190700">
    <property type="component" value="Unassembled WGS sequence"/>
</dbReference>
<evidence type="ECO:0000313" key="9">
    <source>
        <dbReference type="EMBL" id="KAK3234883.1"/>
    </source>
</evidence>
<keyword evidence="6" id="KW-0736">Signalosome</keyword>
<dbReference type="InterPro" id="IPR036390">
    <property type="entry name" value="WH_DNA-bd_sf"/>
</dbReference>
<evidence type="ECO:0000256" key="5">
    <source>
        <dbReference type="ARBA" id="ARBA00022490"/>
    </source>
</evidence>
<comment type="similarity">
    <text evidence="3">Belongs to the CSN4 family.</text>
</comment>
<gene>
    <name evidence="9" type="ORF">CYMTET_54889</name>
</gene>
<protein>
    <recommendedName>
        <fullName evidence="4">COP9 signalosome complex subunit 4</fullName>
    </recommendedName>
</protein>
<dbReference type="InterPro" id="IPR040134">
    <property type="entry name" value="PSMD12/CSN4"/>
</dbReference>
<keyword evidence="7" id="KW-0539">Nucleus</keyword>
<dbReference type="GO" id="GO:0008180">
    <property type="term" value="C:COP9 signalosome"/>
    <property type="evidence" value="ECO:0007669"/>
    <property type="project" value="UniProtKB-KW"/>
</dbReference>
<comment type="caution">
    <text evidence="9">The sequence shown here is derived from an EMBL/GenBank/DDBJ whole genome shotgun (WGS) entry which is preliminary data.</text>
</comment>
<dbReference type="EMBL" id="LGRX02035431">
    <property type="protein sequence ID" value="KAK3234883.1"/>
    <property type="molecule type" value="Genomic_DNA"/>
</dbReference>
<comment type="subcellular location">
    <subcellularLocation>
        <location evidence="2">Cytoplasm</location>
    </subcellularLocation>
    <subcellularLocation>
        <location evidence="1">Nucleus</location>
    </subcellularLocation>
</comment>
<dbReference type="PROSITE" id="PS50250">
    <property type="entry name" value="PCI"/>
    <property type="match status" value="1"/>
</dbReference>
<dbReference type="FunFam" id="1.10.10.10:FF:000190">
    <property type="entry name" value="COP9 signalosome complex subunit 4"/>
    <property type="match status" value="1"/>
</dbReference>
<evidence type="ECO:0000256" key="3">
    <source>
        <dbReference type="ARBA" id="ARBA00010417"/>
    </source>
</evidence>
<dbReference type="SMART" id="SM00088">
    <property type="entry name" value="PINT"/>
    <property type="match status" value="1"/>
</dbReference>
<dbReference type="PANTHER" id="PTHR10855:SF2">
    <property type="entry name" value="COP9 SIGNALOSOME COMPLEX SUBUNIT 4"/>
    <property type="match status" value="1"/>
</dbReference>
<dbReference type="InterPro" id="IPR054559">
    <property type="entry name" value="PSMD12-CSN4-like_N"/>
</dbReference>
<evidence type="ECO:0000313" key="10">
    <source>
        <dbReference type="Proteomes" id="UP001190700"/>
    </source>
</evidence>
<evidence type="ECO:0000256" key="4">
    <source>
        <dbReference type="ARBA" id="ARBA00014881"/>
    </source>
</evidence>
<reference evidence="9 10" key="1">
    <citation type="journal article" date="2015" name="Genome Biol. Evol.">
        <title>Comparative Genomics of a Bacterivorous Green Alga Reveals Evolutionary Causalities and Consequences of Phago-Mixotrophic Mode of Nutrition.</title>
        <authorList>
            <person name="Burns J.A."/>
            <person name="Paasch A."/>
            <person name="Narechania A."/>
            <person name="Kim E."/>
        </authorList>
    </citation>
    <scope>NUCLEOTIDE SEQUENCE [LARGE SCALE GENOMIC DNA]</scope>
    <source>
        <strain evidence="9 10">PLY_AMNH</strain>
    </source>
</reference>
<dbReference type="Pfam" id="PF01399">
    <property type="entry name" value="PCI"/>
    <property type="match status" value="1"/>
</dbReference>
<dbReference type="PANTHER" id="PTHR10855">
    <property type="entry name" value="26S PROTEASOME NON-ATPASE REGULATORY SUBUNIT 12/COP9 SIGNALOSOME COMPLEX SUBUNIT 4"/>
    <property type="match status" value="1"/>
</dbReference>
<keyword evidence="5" id="KW-0963">Cytoplasm</keyword>
<dbReference type="Pfam" id="PF22241">
    <property type="entry name" value="PSMD12-CSN4_N"/>
    <property type="match status" value="1"/>
</dbReference>
<evidence type="ECO:0000256" key="6">
    <source>
        <dbReference type="ARBA" id="ARBA00022790"/>
    </source>
</evidence>
<name>A0AAE0BE18_9CHLO</name>
<evidence type="ECO:0000256" key="1">
    <source>
        <dbReference type="ARBA" id="ARBA00004123"/>
    </source>
</evidence>